<reference evidence="3 4" key="1">
    <citation type="submission" date="2024-09" db="EMBL/GenBank/DDBJ databases">
        <authorList>
            <person name="Sun Q."/>
            <person name="Mori K."/>
        </authorList>
    </citation>
    <scope>NUCLEOTIDE SEQUENCE [LARGE SCALE GENOMIC DNA]</scope>
    <source>
        <strain evidence="3 4">NCAIM B.02336</strain>
    </source>
</reference>
<protein>
    <submittedName>
        <fullName evidence="3">MlaD family protein</fullName>
    </submittedName>
</protein>
<evidence type="ECO:0000313" key="3">
    <source>
        <dbReference type="EMBL" id="MFC0592929.1"/>
    </source>
</evidence>
<organism evidence="3 4">
    <name type="scientific">Ottowia pentelensis</name>
    <dbReference type="NCBI Taxonomy" id="511108"/>
    <lineage>
        <taxon>Bacteria</taxon>
        <taxon>Pseudomonadati</taxon>
        <taxon>Pseudomonadota</taxon>
        <taxon>Betaproteobacteria</taxon>
        <taxon>Burkholderiales</taxon>
        <taxon>Comamonadaceae</taxon>
        <taxon>Ottowia</taxon>
    </lineage>
</organism>
<evidence type="ECO:0000256" key="1">
    <source>
        <dbReference type="SAM" id="Phobius"/>
    </source>
</evidence>
<dbReference type="InterPro" id="IPR052336">
    <property type="entry name" value="MlaD_Phospholipid_Transporter"/>
</dbReference>
<comment type="caution">
    <text evidence="3">The sequence shown here is derived from an EMBL/GenBank/DDBJ whole genome shotgun (WGS) entry which is preliminary data.</text>
</comment>
<gene>
    <name evidence="3" type="ORF">ACFFGG_10190</name>
</gene>
<dbReference type="RefSeq" id="WP_377482730.1">
    <property type="nucleotide sequence ID" value="NZ_JBHLTN010000018.1"/>
</dbReference>
<dbReference type="PANTHER" id="PTHR33371">
    <property type="entry name" value="INTERMEMBRANE PHOSPHOLIPID TRANSPORT SYSTEM BINDING PROTEIN MLAD-RELATED"/>
    <property type="match status" value="1"/>
</dbReference>
<keyword evidence="4" id="KW-1185">Reference proteome</keyword>
<dbReference type="Pfam" id="PF02470">
    <property type="entry name" value="MlaD"/>
    <property type="match status" value="1"/>
</dbReference>
<feature type="domain" description="Mce/MlaD" evidence="2">
    <location>
        <begin position="57"/>
        <end position="120"/>
    </location>
</feature>
<proteinExistence type="predicted"/>
<evidence type="ECO:0000313" key="4">
    <source>
        <dbReference type="Proteomes" id="UP001589834"/>
    </source>
</evidence>
<dbReference type="EMBL" id="JBHLTN010000018">
    <property type="protein sequence ID" value="MFC0592929.1"/>
    <property type="molecule type" value="Genomic_DNA"/>
</dbReference>
<sequence>MPTDDATPTPDATELPLSDAQARAVRWRAVLLLIAMALLLVGSALYLMWARGAFEQTQPLYLSTDDSDGVVVGMDMSFAGFPIGRVRSIELVGSGTVRIQVDVPVREAHWLRSSSVFTLERGVVGAARLRAFTGVPDDPPLPAGAERMVLRGDVSAEIPKMMSDVRDVLQNVARLTASDGALGQTLGQLQTFSARLNQGQGGLVAALTGNAADAQRVGELLTRSNQLLQRVDALVARADRQVLGDKGLLADSHEAVRQLNGLLQEARQSVQKVDAVLAEVQGVAANARGATDGLGDLRADVESSLRKIDALIAELNRKWPFAPKQQEVTLP</sequence>
<dbReference type="InterPro" id="IPR003399">
    <property type="entry name" value="Mce/MlaD"/>
</dbReference>
<feature type="transmembrane region" description="Helical" evidence="1">
    <location>
        <begin position="29"/>
        <end position="49"/>
    </location>
</feature>
<keyword evidence="1" id="KW-0472">Membrane</keyword>
<keyword evidence="1" id="KW-1133">Transmembrane helix</keyword>
<name>A0ABV6PTR5_9BURK</name>
<accession>A0ABV6PTR5</accession>
<evidence type="ECO:0000259" key="2">
    <source>
        <dbReference type="Pfam" id="PF02470"/>
    </source>
</evidence>
<dbReference type="PANTHER" id="PTHR33371:SF4">
    <property type="entry name" value="INTERMEMBRANE PHOSPHOLIPID TRANSPORT SYSTEM BINDING PROTEIN MLAD"/>
    <property type="match status" value="1"/>
</dbReference>
<keyword evidence="1" id="KW-0812">Transmembrane</keyword>
<dbReference type="Proteomes" id="UP001589834">
    <property type="component" value="Unassembled WGS sequence"/>
</dbReference>